<dbReference type="Proteomes" id="UP000220922">
    <property type="component" value="Unassembled WGS sequence"/>
</dbReference>
<dbReference type="PANTHER" id="PTHR10209">
    <property type="entry name" value="OXIDOREDUCTASE, 2OG-FE II OXYGENASE FAMILY PROTEIN"/>
    <property type="match status" value="1"/>
</dbReference>
<dbReference type="InterPro" id="IPR027443">
    <property type="entry name" value="IPNS-like_sf"/>
</dbReference>
<name>A0A2H3KS01_9CHLR</name>
<proteinExistence type="predicted"/>
<keyword evidence="3" id="KW-0408">Iron</keyword>
<organism evidence="5 6">
    <name type="scientific">Candidatus Chloroploca asiatica</name>
    <dbReference type="NCBI Taxonomy" id="1506545"/>
    <lineage>
        <taxon>Bacteria</taxon>
        <taxon>Bacillati</taxon>
        <taxon>Chloroflexota</taxon>
        <taxon>Chloroflexia</taxon>
        <taxon>Chloroflexales</taxon>
        <taxon>Chloroflexineae</taxon>
        <taxon>Oscillochloridaceae</taxon>
        <taxon>Candidatus Chloroploca</taxon>
    </lineage>
</organism>
<keyword evidence="1" id="KW-0479">Metal-binding</keyword>
<dbReference type="GO" id="GO:0046872">
    <property type="term" value="F:metal ion binding"/>
    <property type="evidence" value="ECO:0007669"/>
    <property type="project" value="UniProtKB-KW"/>
</dbReference>
<reference evidence="5 6" key="1">
    <citation type="submission" date="2016-05" db="EMBL/GenBank/DDBJ databases">
        <authorList>
            <person name="Lavstsen T."/>
            <person name="Jespersen J.S."/>
        </authorList>
    </citation>
    <scope>NUCLEOTIDE SEQUENCE [LARGE SCALE GENOMIC DNA]</scope>
    <source>
        <strain evidence="5 6">B7-9</strain>
    </source>
</reference>
<keyword evidence="6" id="KW-1185">Reference proteome</keyword>
<evidence type="ECO:0000256" key="3">
    <source>
        <dbReference type="ARBA" id="ARBA00023004"/>
    </source>
</evidence>
<sequence length="133" mass="15376">MTVTTYATLPVLDLVRLEADPEERAVFLDEVRRTAYELGFFYVTGHGVDPELIRQVLAHTRQFFALPEAEKLAIAMANSPHFRGYNRKGQEYTRGQQDWREQVDFGPERAPLPDVAQRHHADLLELPEFRPQV</sequence>
<comment type="caution">
    <text evidence="5">The sequence shown here is derived from an EMBL/GenBank/DDBJ whole genome shotgun (WGS) entry which is preliminary data.</text>
</comment>
<dbReference type="SUPFAM" id="SSF51197">
    <property type="entry name" value="Clavaminate synthase-like"/>
    <property type="match status" value="1"/>
</dbReference>
<evidence type="ECO:0000256" key="2">
    <source>
        <dbReference type="ARBA" id="ARBA00023002"/>
    </source>
</evidence>
<protein>
    <recommendedName>
        <fullName evidence="4">Non-haem dioxygenase N-terminal domain-containing protein</fullName>
    </recommendedName>
</protein>
<dbReference type="PANTHER" id="PTHR10209:SF885">
    <property type="entry name" value="2OG-FE(II) OXYGENASE FAMILY, PUTATIVE (AFU_ORTHOLOGUE AFUA_2G00750)-RELATED"/>
    <property type="match status" value="1"/>
</dbReference>
<evidence type="ECO:0000259" key="4">
    <source>
        <dbReference type="Pfam" id="PF14226"/>
    </source>
</evidence>
<accession>A0A2H3KS01</accession>
<dbReference type="GO" id="GO:0016491">
    <property type="term" value="F:oxidoreductase activity"/>
    <property type="evidence" value="ECO:0007669"/>
    <property type="project" value="UniProtKB-KW"/>
</dbReference>
<dbReference type="Pfam" id="PF14226">
    <property type="entry name" value="DIOX_N"/>
    <property type="match status" value="1"/>
</dbReference>
<keyword evidence="2" id="KW-0560">Oxidoreductase</keyword>
<evidence type="ECO:0000313" key="6">
    <source>
        <dbReference type="Proteomes" id="UP000220922"/>
    </source>
</evidence>
<dbReference type="RefSeq" id="WP_216361438.1">
    <property type="nucleotide sequence ID" value="NZ_LYXE01000045.1"/>
</dbReference>
<evidence type="ECO:0000313" key="5">
    <source>
        <dbReference type="EMBL" id="PDW00383.1"/>
    </source>
</evidence>
<gene>
    <name evidence="5" type="ORF">A9Q02_21815</name>
</gene>
<evidence type="ECO:0000256" key="1">
    <source>
        <dbReference type="ARBA" id="ARBA00022723"/>
    </source>
</evidence>
<dbReference type="EMBL" id="LYXE01000045">
    <property type="protein sequence ID" value="PDW00383.1"/>
    <property type="molecule type" value="Genomic_DNA"/>
</dbReference>
<dbReference type="Gene3D" id="2.60.120.330">
    <property type="entry name" value="B-lactam Antibiotic, Isopenicillin N Synthase, Chain"/>
    <property type="match status" value="1"/>
</dbReference>
<dbReference type="InterPro" id="IPR026992">
    <property type="entry name" value="DIOX_N"/>
</dbReference>
<dbReference type="AlphaFoldDB" id="A0A2H3KS01"/>
<feature type="domain" description="Non-haem dioxygenase N-terminal" evidence="4">
    <location>
        <begin position="9"/>
        <end position="110"/>
    </location>
</feature>